<comment type="function">
    <text evidence="3">Catalyzes the formation of L-homocysteine from O-succinyl-L-homoserine (OSHS) and hydrogen sulfide.</text>
</comment>
<dbReference type="FunFam" id="3.40.640.10:FF:000046">
    <property type="entry name" value="Cystathionine gamma-lyase"/>
    <property type="match status" value="1"/>
</dbReference>
<dbReference type="Pfam" id="PF01053">
    <property type="entry name" value="Cys_Met_Meta_PP"/>
    <property type="match status" value="1"/>
</dbReference>
<dbReference type="FunFam" id="3.90.1150.10:FF:000033">
    <property type="entry name" value="Cystathionine gamma-synthase"/>
    <property type="match status" value="1"/>
</dbReference>
<dbReference type="GO" id="GO:0016765">
    <property type="term" value="F:transferase activity, transferring alkyl or aryl (other than methyl) groups"/>
    <property type="evidence" value="ECO:0007669"/>
    <property type="project" value="UniProtKB-UniRule"/>
</dbReference>
<dbReference type="InterPro" id="IPR015421">
    <property type="entry name" value="PyrdxlP-dep_Trfase_major"/>
</dbReference>
<dbReference type="GO" id="GO:0005737">
    <property type="term" value="C:cytoplasm"/>
    <property type="evidence" value="ECO:0007669"/>
    <property type="project" value="TreeGrafter"/>
</dbReference>
<evidence type="ECO:0000256" key="4">
    <source>
        <dbReference type="PIRSR" id="PIRSR001434-2"/>
    </source>
</evidence>
<comment type="subunit">
    <text evidence="3">Homotetramer.</text>
</comment>
<dbReference type="HAMAP" id="MF_02056">
    <property type="entry name" value="MetZ"/>
    <property type="match status" value="1"/>
</dbReference>
<feature type="modified residue" description="N6-(pyridoxal phosphate)lysine" evidence="3 4">
    <location>
        <position position="211"/>
    </location>
</feature>
<gene>
    <name evidence="3" type="primary">metZ</name>
    <name evidence="6" type="ORF">KEF85_12225</name>
</gene>
<dbReference type="PROSITE" id="PS00868">
    <property type="entry name" value="CYS_MET_METAB_PP"/>
    <property type="match status" value="1"/>
</dbReference>
<dbReference type="Proteomes" id="UP000676649">
    <property type="component" value="Chromosome"/>
</dbReference>
<organism evidence="6 7">
    <name type="scientific">Methylomonas paludis</name>
    <dbReference type="NCBI Taxonomy" id="1173101"/>
    <lineage>
        <taxon>Bacteria</taxon>
        <taxon>Pseudomonadati</taxon>
        <taxon>Pseudomonadota</taxon>
        <taxon>Gammaproteobacteria</taxon>
        <taxon>Methylococcales</taxon>
        <taxon>Methylococcaceae</taxon>
        <taxon>Methylomonas</taxon>
    </lineage>
</organism>
<evidence type="ECO:0000256" key="5">
    <source>
        <dbReference type="RuleBase" id="RU362118"/>
    </source>
</evidence>
<dbReference type="RefSeq" id="WP_215580957.1">
    <property type="nucleotide sequence ID" value="NZ_CP073754.1"/>
</dbReference>
<evidence type="ECO:0000256" key="3">
    <source>
        <dbReference type="HAMAP-Rule" id="MF_02056"/>
    </source>
</evidence>
<dbReference type="InterPro" id="IPR015424">
    <property type="entry name" value="PyrdxlP-dep_Trfase"/>
</dbReference>
<keyword evidence="2 3" id="KW-0663">Pyridoxal phosphate</keyword>
<dbReference type="Gene3D" id="3.90.1150.10">
    <property type="entry name" value="Aspartate Aminotransferase, domain 1"/>
    <property type="match status" value="1"/>
</dbReference>
<name>A0A975MM57_9GAMM</name>
<dbReference type="KEGG" id="mpad:KEF85_12225"/>
<keyword evidence="3" id="KW-0486">Methionine biosynthesis</keyword>
<dbReference type="AlphaFoldDB" id="A0A975MM57"/>
<comment type="cofactor">
    <cofactor evidence="1 3 5">
        <name>pyridoxal 5'-phosphate</name>
        <dbReference type="ChEBI" id="CHEBI:597326"/>
    </cofactor>
</comment>
<protein>
    <recommendedName>
        <fullName evidence="3">O-succinylhomoserine sulfhydrylase</fullName>
        <shortName evidence="3">OSH sulfhydrylase</shortName>
        <shortName evidence="3">OSHS sulfhydrylase</shortName>
        <ecNumber evidence="3">2.5.1.-</ecNumber>
    </recommendedName>
</protein>
<keyword evidence="7" id="KW-1185">Reference proteome</keyword>
<keyword evidence="3" id="KW-0028">Amino-acid biosynthesis</keyword>
<dbReference type="GO" id="GO:0019346">
    <property type="term" value="P:transsulfuration"/>
    <property type="evidence" value="ECO:0007669"/>
    <property type="project" value="InterPro"/>
</dbReference>
<comment type="similarity">
    <text evidence="3">Belongs to the trans-sulfuration enzymes family. MetZ subfamily.</text>
</comment>
<dbReference type="GO" id="GO:0071268">
    <property type="term" value="P:homocysteine biosynthetic process"/>
    <property type="evidence" value="ECO:0007669"/>
    <property type="project" value="InterPro"/>
</dbReference>
<dbReference type="GO" id="GO:0071266">
    <property type="term" value="P:'de novo' L-methionine biosynthetic process"/>
    <property type="evidence" value="ECO:0007669"/>
    <property type="project" value="UniProtKB-UniRule"/>
</dbReference>
<dbReference type="GO" id="GO:0016846">
    <property type="term" value="F:carbon-sulfur lyase activity"/>
    <property type="evidence" value="ECO:0007669"/>
    <property type="project" value="TreeGrafter"/>
</dbReference>
<dbReference type="InterPro" id="IPR006234">
    <property type="entry name" value="O-succ-hSer_sulfhydrylase"/>
</dbReference>
<dbReference type="SUPFAM" id="SSF53383">
    <property type="entry name" value="PLP-dependent transferases"/>
    <property type="match status" value="1"/>
</dbReference>
<accession>A0A975MM57</accession>
<keyword evidence="6" id="KW-0456">Lyase</keyword>
<proteinExistence type="inferred from homology"/>
<dbReference type="NCBIfam" id="NF006003">
    <property type="entry name" value="PRK08133.1"/>
    <property type="match status" value="1"/>
</dbReference>
<dbReference type="InterPro" id="IPR000277">
    <property type="entry name" value="Cys/Met-Metab_PyrdxlP-dep_enz"/>
</dbReference>
<dbReference type="InterPro" id="IPR015422">
    <property type="entry name" value="PyrdxlP-dep_Trfase_small"/>
</dbReference>
<evidence type="ECO:0000256" key="2">
    <source>
        <dbReference type="ARBA" id="ARBA00022898"/>
    </source>
</evidence>
<reference evidence="6" key="1">
    <citation type="submission" date="2021-04" db="EMBL/GenBank/DDBJ databases">
        <title>Draft genome sequence data of methanotrophic Methylovulum sp. strain S1L and Methylomonas sp. strain S2AM isolated from boreal lake water columns.</title>
        <authorList>
            <person name="Rissanen A.J."/>
            <person name="Mangayil R."/>
            <person name="Svenning M.M."/>
            <person name="Khanongnuch R."/>
        </authorList>
    </citation>
    <scope>NUCLEOTIDE SEQUENCE</scope>
    <source>
        <strain evidence="6">S2AM</strain>
    </source>
</reference>
<dbReference type="CDD" id="cd00614">
    <property type="entry name" value="CGS_like"/>
    <property type="match status" value="1"/>
</dbReference>
<comment type="pathway">
    <text evidence="3">Amino-acid biosynthesis; L-methionine biosynthesis via de novo pathway; L-homocysteine from O-succinyl-L-homoserine: step 1/1.</text>
</comment>
<dbReference type="PIRSF" id="PIRSF001434">
    <property type="entry name" value="CGS"/>
    <property type="match status" value="1"/>
</dbReference>
<comment type="catalytic activity">
    <reaction evidence="3">
        <text>O-succinyl-L-homoserine + hydrogen sulfide = L-homocysteine + succinate</text>
        <dbReference type="Rhea" id="RHEA:27826"/>
        <dbReference type="ChEBI" id="CHEBI:29919"/>
        <dbReference type="ChEBI" id="CHEBI:30031"/>
        <dbReference type="ChEBI" id="CHEBI:57661"/>
        <dbReference type="ChEBI" id="CHEBI:58199"/>
    </reaction>
</comment>
<evidence type="ECO:0000313" key="7">
    <source>
        <dbReference type="Proteomes" id="UP000676649"/>
    </source>
</evidence>
<dbReference type="EMBL" id="CP073754">
    <property type="protein sequence ID" value="QWF70110.1"/>
    <property type="molecule type" value="Genomic_DNA"/>
</dbReference>
<dbReference type="NCBIfam" id="TIGR01325">
    <property type="entry name" value="O_suc_HS_sulf"/>
    <property type="match status" value="1"/>
</dbReference>
<dbReference type="InterPro" id="IPR054542">
    <property type="entry name" value="Cys_met_metab_PP"/>
</dbReference>
<dbReference type="EC" id="2.5.1.-" evidence="3"/>
<dbReference type="PANTHER" id="PTHR11808:SF80">
    <property type="entry name" value="CYSTATHIONINE GAMMA-LYASE"/>
    <property type="match status" value="1"/>
</dbReference>
<evidence type="ECO:0000256" key="1">
    <source>
        <dbReference type="ARBA" id="ARBA00001933"/>
    </source>
</evidence>
<dbReference type="GO" id="GO:0030170">
    <property type="term" value="F:pyridoxal phosphate binding"/>
    <property type="evidence" value="ECO:0007669"/>
    <property type="project" value="UniProtKB-UniRule"/>
</dbReference>
<keyword evidence="3" id="KW-0808">Transferase</keyword>
<dbReference type="Gene3D" id="3.40.640.10">
    <property type="entry name" value="Type I PLP-dependent aspartate aminotransferase-like (Major domain)"/>
    <property type="match status" value="1"/>
</dbReference>
<dbReference type="PANTHER" id="PTHR11808">
    <property type="entry name" value="TRANS-SULFURATION ENZYME FAMILY MEMBER"/>
    <property type="match status" value="1"/>
</dbReference>
<sequence length="397" mass="43042">MNDLDWQTYAAETQAIRAGHRRSPEGEHSLPIFTTSSYVFDSAEQAALRFTGKQPGNIYSRFTNPTVSAFQERLALLEQGERCLAFSSGMAAIMAVGMALLKAGDHVLCSRSVFGNTVLAFQNYFGKFGVETDFVSLTDLAAWEAAIKPNTRFLFLETPSNPLIEIADIQALADLAHSRGCLLVVDNVFCTPILQQPLTLGADLVVHSATKYIDGQGRCVGGAVIGNTELIENSLYPYLRTGGATMSPFNAWVFLGGLETLALRMKAHCDNAFALALWLEQQPAVAKVHYPGLSSHAQHELAKRQQSHFGAVVSFELHGGKDQAWQLIDSTQLLSITANLGDVKTTITHPATTTHGRLSPEARAAAGIQDSLVRISVGLENLTDIKNDLRRGLESLA</sequence>
<evidence type="ECO:0000313" key="6">
    <source>
        <dbReference type="EMBL" id="QWF70110.1"/>
    </source>
</evidence>